<organism evidence="1">
    <name type="scientific">Aegilops tauschii</name>
    <name type="common">Tausch's goatgrass</name>
    <name type="synonym">Aegilops squarrosa</name>
    <dbReference type="NCBI Taxonomy" id="37682"/>
    <lineage>
        <taxon>Eukaryota</taxon>
        <taxon>Viridiplantae</taxon>
        <taxon>Streptophyta</taxon>
        <taxon>Embryophyta</taxon>
        <taxon>Tracheophyta</taxon>
        <taxon>Spermatophyta</taxon>
        <taxon>Magnoliopsida</taxon>
        <taxon>Liliopsida</taxon>
        <taxon>Poales</taxon>
        <taxon>Poaceae</taxon>
        <taxon>BOP clade</taxon>
        <taxon>Pooideae</taxon>
        <taxon>Triticodae</taxon>
        <taxon>Triticeae</taxon>
        <taxon>Triticinae</taxon>
        <taxon>Aegilops</taxon>
    </lineage>
</organism>
<proteinExistence type="predicted"/>
<protein>
    <submittedName>
        <fullName evidence="1">Uncharacterized protein</fullName>
    </submittedName>
</protein>
<dbReference type="Gene3D" id="3.40.462.20">
    <property type="match status" value="1"/>
</dbReference>
<accession>R7WF11</accession>
<dbReference type="EnsemblPlants" id="EMT18489">
    <property type="protein sequence ID" value="EMT18489"/>
    <property type="gene ID" value="F775_13906"/>
</dbReference>
<reference evidence="1" key="1">
    <citation type="submission" date="2015-06" db="UniProtKB">
        <authorList>
            <consortium name="EnsemblPlants"/>
        </authorList>
    </citation>
    <scope>IDENTIFICATION</scope>
</reference>
<dbReference type="PANTHER" id="PTHR32448">
    <property type="entry name" value="OS08G0158400 PROTEIN"/>
    <property type="match status" value="1"/>
</dbReference>
<evidence type="ECO:0000313" key="1">
    <source>
        <dbReference type="EnsemblPlants" id="EMT18489"/>
    </source>
</evidence>
<sequence length="174" mass="19133">MVTFVKVAKTMEQGAVSAVTKWQTLAPAVFDDLSIRVVVQNHEANFQGLYLRNSSTVVVMMWSRFPELGQAAGGVPRQPVHDPGLLRQDKSDYVNKQLTKETWEKIFLWPNGTATGQLVPEPHGGIMGCIAADDIPFPQRISVLYNIQYVEFWKGTVDGGDIGLGACTTSGHRS</sequence>
<dbReference type="AlphaFoldDB" id="R7WF11"/>
<name>R7WF11_AEGTA</name>